<gene>
    <name evidence="1" type="ORF">O0235_14835</name>
</gene>
<dbReference type="Proteomes" id="UP001212803">
    <property type="component" value="Chromosome"/>
</dbReference>
<name>A0ABY7M689_9CHLR</name>
<organism evidence="1 2">
    <name type="scientific">Tepidiforma flava</name>
    <dbReference type="NCBI Taxonomy" id="3004094"/>
    <lineage>
        <taxon>Bacteria</taxon>
        <taxon>Bacillati</taxon>
        <taxon>Chloroflexota</taxon>
        <taxon>Tepidiformia</taxon>
        <taxon>Tepidiformales</taxon>
        <taxon>Tepidiformaceae</taxon>
        <taxon>Tepidiforma</taxon>
    </lineage>
</organism>
<dbReference type="RefSeq" id="WP_270056548.1">
    <property type="nucleotide sequence ID" value="NZ_CP115149.1"/>
</dbReference>
<sequence>MPIGPASALVCADCGQLFHFPDARKGETGKECGVHVIGMRELLGRDVVPLCRRCDMAFRLRYGVPS</sequence>
<proteinExistence type="predicted"/>
<reference evidence="1 2" key="1">
    <citation type="journal article" date="2023" name="ISME J.">
        <title>Thermophilic Dehalococcoidia with unusual traits shed light on an unexpected past.</title>
        <authorList>
            <person name="Palmer M."/>
            <person name="Covington J.K."/>
            <person name="Zhou E.M."/>
            <person name="Thomas S.C."/>
            <person name="Habib N."/>
            <person name="Seymour C.O."/>
            <person name="Lai D."/>
            <person name="Johnston J."/>
            <person name="Hashimi A."/>
            <person name="Jiao J.Y."/>
            <person name="Muok A.R."/>
            <person name="Liu L."/>
            <person name="Xian W.D."/>
            <person name="Zhi X.Y."/>
            <person name="Li M.M."/>
            <person name="Silva L.P."/>
            <person name="Bowen B.P."/>
            <person name="Louie K."/>
            <person name="Briegel A."/>
            <person name="Pett-Ridge J."/>
            <person name="Weber P.K."/>
            <person name="Tocheva E.I."/>
            <person name="Woyke T."/>
            <person name="Northen T.R."/>
            <person name="Mayali X."/>
            <person name="Li W.J."/>
            <person name="Hedlund B.P."/>
        </authorList>
    </citation>
    <scope>NUCLEOTIDE SEQUENCE [LARGE SCALE GENOMIC DNA]</scope>
    <source>
        <strain evidence="1 2">YIM 72310</strain>
    </source>
</reference>
<keyword evidence="2" id="KW-1185">Reference proteome</keyword>
<dbReference type="EMBL" id="CP115149">
    <property type="protein sequence ID" value="WBL36023.1"/>
    <property type="molecule type" value="Genomic_DNA"/>
</dbReference>
<accession>A0ABY7M689</accession>
<evidence type="ECO:0000313" key="2">
    <source>
        <dbReference type="Proteomes" id="UP001212803"/>
    </source>
</evidence>
<evidence type="ECO:0000313" key="1">
    <source>
        <dbReference type="EMBL" id="WBL36023.1"/>
    </source>
</evidence>
<protein>
    <submittedName>
        <fullName evidence="1">Uncharacterized protein</fullName>
    </submittedName>
</protein>